<name>A0A1Z4V631_9CYAN</name>
<accession>A0A1Z4V631</accession>
<keyword evidence="3" id="KW-1185">Reference proteome</keyword>
<gene>
    <name evidence="2" type="ORF">NIES806_32190</name>
</gene>
<keyword evidence="1" id="KW-0732">Signal</keyword>
<dbReference type="AlphaFoldDB" id="A0A1Z4V631"/>
<dbReference type="Proteomes" id="UP000218702">
    <property type="component" value="Chromosome"/>
</dbReference>
<evidence type="ECO:0000313" key="2">
    <source>
        <dbReference type="EMBL" id="BAZ87001.1"/>
    </source>
</evidence>
<sequence>MKSSKFLQISATALLSLGIFQNIALAQPIKNQIRIPASQTVDKNLSQIKISPLYLEREQKAPLIIKNQLLELRRDIQSKNLTFQVGYTQP</sequence>
<evidence type="ECO:0000256" key="1">
    <source>
        <dbReference type="SAM" id="SignalP"/>
    </source>
</evidence>
<feature type="chain" id="PRO_5012803241" evidence="1">
    <location>
        <begin position="27"/>
        <end position="90"/>
    </location>
</feature>
<dbReference type="KEGG" id="dcm:NIES806_32190"/>
<dbReference type="EMBL" id="AP018316">
    <property type="protein sequence ID" value="BAZ87001.1"/>
    <property type="molecule type" value="Genomic_DNA"/>
</dbReference>
<reference evidence="2 3" key="1">
    <citation type="submission" date="2017-06" db="EMBL/GenBank/DDBJ databases">
        <title>Genome sequencing of cyanobaciteial culture collection at National Institute for Environmental Studies (NIES).</title>
        <authorList>
            <person name="Hirose Y."/>
            <person name="Shimura Y."/>
            <person name="Fujisawa T."/>
            <person name="Nakamura Y."/>
            <person name="Kawachi M."/>
        </authorList>
    </citation>
    <scope>NUCLEOTIDE SEQUENCE [LARGE SCALE GENOMIC DNA]</scope>
    <source>
        <strain evidence="2 3">NIES-806</strain>
    </source>
</reference>
<proteinExistence type="predicted"/>
<organism evidence="2 3">
    <name type="scientific">Dolichospermum compactum NIES-806</name>
    <dbReference type="NCBI Taxonomy" id="1973481"/>
    <lineage>
        <taxon>Bacteria</taxon>
        <taxon>Bacillati</taxon>
        <taxon>Cyanobacteriota</taxon>
        <taxon>Cyanophyceae</taxon>
        <taxon>Nostocales</taxon>
        <taxon>Aphanizomenonaceae</taxon>
        <taxon>Dolichospermum</taxon>
        <taxon>Dolichospermum compactum</taxon>
    </lineage>
</organism>
<evidence type="ECO:0000313" key="3">
    <source>
        <dbReference type="Proteomes" id="UP000218702"/>
    </source>
</evidence>
<dbReference type="RefSeq" id="WP_231939861.1">
    <property type="nucleotide sequence ID" value="NZ_AP018316.1"/>
</dbReference>
<protein>
    <submittedName>
        <fullName evidence="2">Uncharacterized protein</fullName>
    </submittedName>
</protein>
<feature type="signal peptide" evidence="1">
    <location>
        <begin position="1"/>
        <end position="26"/>
    </location>
</feature>